<keyword evidence="1" id="KW-0732">Signal</keyword>
<gene>
    <name evidence="2" type="ORF">OJF2_19660</name>
</gene>
<organism evidence="2 3">
    <name type="scientific">Aquisphaera giovannonii</name>
    <dbReference type="NCBI Taxonomy" id="406548"/>
    <lineage>
        <taxon>Bacteria</taxon>
        <taxon>Pseudomonadati</taxon>
        <taxon>Planctomycetota</taxon>
        <taxon>Planctomycetia</taxon>
        <taxon>Isosphaerales</taxon>
        <taxon>Isosphaeraceae</taxon>
        <taxon>Aquisphaera</taxon>
    </lineage>
</organism>
<dbReference type="Proteomes" id="UP000324233">
    <property type="component" value="Chromosome"/>
</dbReference>
<evidence type="ECO:0000256" key="1">
    <source>
        <dbReference type="SAM" id="SignalP"/>
    </source>
</evidence>
<dbReference type="KEGG" id="agv:OJF2_19660"/>
<feature type="signal peptide" evidence="1">
    <location>
        <begin position="1"/>
        <end position="23"/>
    </location>
</feature>
<feature type="chain" id="PRO_5022916343" description="MucB/RseB N-terminal domain-containing protein" evidence="1">
    <location>
        <begin position="24"/>
        <end position="382"/>
    </location>
</feature>
<name>A0A5B9VZT7_9BACT</name>
<dbReference type="AlphaFoldDB" id="A0A5B9VZT7"/>
<evidence type="ECO:0008006" key="4">
    <source>
        <dbReference type="Google" id="ProtNLM"/>
    </source>
</evidence>
<evidence type="ECO:0000313" key="2">
    <source>
        <dbReference type="EMBL" id="QEH33464.1"/>
    </source>
</evidence>
<dbReference type="EMBL" id="CP042997">
    <property type="protein sequence ID" value="QEH33464.1"/>
    <property type="molecule type" value="Genomic_DNA"/>
</dbReference>
<accession>A0A5B9VZT7</accession>
<protein>
    <recommendedName>
        <fullName evidence="4">MucB/RseB N-terminal domain-containing protein</fullName>
    </recommendedName>
</protein>
<proteinExistence type="predicted"/>
<reference evidence="2 3" key="1">
    <citation type="submission" date="2019-08" db="EMBL/GenBank/DDBJ databases">
        <title>Deep-cultivation of Planctomycetes and their phenomic and genomic characterization uncovers novel biology.</title>
        <authorList>
            <person name="Wiegand S."/>
            <person name="Jogler M."/>
            <person name="Boedeker C."/>
            <person name="Pinto D."/>
            <person name="Vollmers J."/>
            <person name="Rivas-Marin E."/>
            <person name="Kohn T."/>
            <person name="Peeters S.H."/>
            <person name="Heuer A."/>
            <person name="Rast P."/>
            <person name="Oberbeckmann S."/>
            <person name="Bunk B."/>
            <person name="Jeske O."/>
            <person name="Meyerdierks A."/>
            <person name="Storesund J.E."/>
            <person name="Kallscheuer N."/>
            <person name="Luecker S."/>
            <person name="Lage O.M."/>
            <person name="Pohl T."/>
            <person name="Merkel B.J."/>
            <person name="Hornburger P."/>
            <person name="Mueller R.-W."/>
            <person name="Bruemmer F."/>
            <person name="Labrenz M."/>
            <person name="Spormann A.M."/>
            <person name="Op den Camp H."/>
            <person name="Overmann J."/>
            <person name="Amann R."/>
            <person name="Jetten M.S.M."/>
            <person name="Mascher T."/>
            <person name="Medema M.H."/>
            <person name="Devos D.P."/>
            <person name="Kaster A.-K."/>
            <person name="Ovreas L."/>
            <person name="Rohde M."/>
            <person name="Galperin M.Y."/>
            <person name="Jogler C."/>
        </authorList>
    </citation>
    <scope>NUCLEOTIDE SEQUENCE [LARGE SCALE GENOMIC DNA]</scope>
    <source>
        <strain evidence="2 3">OJF2</strain>
    </source>
</reference>
<dbReference type="RefSeq" id="WP_148593350.1">
    <property type="nucleotide sequence ID" value="NZ_CP042997.1"/>
</dbReference>
<evidence type="ECO:0000313" key="3">
    <source>
        <dbReference type="Proteomes" id="UP000324233"/>
    </source>
</evidence>
<dbReference type="OrthoDB" id="262209at2"/>
<keyword evidence="3" id="KW-1185">Reference proteome</keyword>
<sequence length="382" mass="43059" precursor="true">MRTRTRILLGLALAATASIPALPALMAASETEAARKVKADYARQVARIQSLDVTYKLETRSPLPAEKLLAIPEYMNQLFLPNETWRVAFKGDKRLTVQTEPERVQYLQPQDRYGLTPPVEPPADAPEPITANQKLLREQYERAVATAKQAEARGALTKAPAAGVRPLRDRIKTRGFNGRTLWLKTPATADSDRYEIWSGSSRPNWFQVTDYLSAVGLYLPDPRGEEKVRKAQAMFAVADWLRDGSYDLEPATEVVDGSTCVVLKGSLNSLLEPGFLMGDLTDRIWLDRDHGLVLRKREQARDGKVGIRWTTRDLKEVEPGLWLPLSTTREQFSDKAPPEIRDRPVMIVETRVETIQVNRVPDDLFDMVPAKNDAIDDLRARF</sequence>